<name>A0A922DU78_CARIL</name>
<protein>
    <submittedName>
        <fullName evidence="1">Uncharacterized protein</fullName>
    </submittedName>
</protein>
<dbReference type="PANTHER" id="PTHR31260:SF69">
    <property type="entry name" value="CYSTATIN_MONELLIN SUPERFAMILY PROTEIN"/>
    <property type="match status" value="1"/>
</dbReference>
<dbReference type="Proteomes" id="UP000811246">
    <property type="component" value="Chromosome 10"/>
</dbReference>
<sequence length="141" mass="16179">MGSVEKCGRFNEEHVVTDEEFVFYKNEVVKSNGFDVPSMPDVSAFHMIQPCNLNRESEYILFQKYSQLAIDKYHRRFEDTSAKLELVKVLKTMSIVLDIVRYFITFEAKDLADGGKIKTYQAVVRLDVFGGVGVVFQAEAY</sequence>
<dbReference type="InterPro" id="IPR006525">
    <property type="entry name" value="Cystatin-related_pln"/>
</dbReference>
<dbReference type="NCBIfam" id="TIGR01638">
    <property type="entry name" value="Atha_cystat_rel"/>
    <property type="match status" value="1"/>
</dbReference>
<dbReference type="AlphaFoldDB" id="A0A922DU78"/>
<evidence type="ECO:0000313" key="2">
    <source>
        <dbReference type="Proteomes" id="UP000811246"/>
    </source>
</evidence>
<gene>
    <name evidence="1" type="ORF">I3842_10G038500</name>
</gene>
<dbReference type="PANTHER" id="PTHR31260">
    <property type="entry name" value="CYSTATIN/MONELLIN SUPERFAMILY PROTEIN"/>
    <property type="match status" value="1"/>
</dbReference>
<dbReference type="InterPro" id="IPR006462">
    <property type="entry name" value="MS5"/>
</dbReference>
<accession>A0A922DU78</accession>
<reference evidence="1" key="1">
    <citation type="submission" date="2021-01" db="EMBL/GenBank/DDBJ databases">
        <authorList>
            <person name="Lovell J.T."/>
            <person name="Bentley N."/>
            <person name="Bhattarai G."/>
            <person name="Jenkins J.W."/>
            <person name="Sreedasyam A."/>
            <person name="Alarcon Y."/>
            <person name="Bock C."/>
            <person name="Boston L."/>
            <person name="Carlson J."/>
            <person name="Cervantes K."/>
            <person name="Clermont K."/>
            <person name="Krom N."/>
            <person name="Kubenka K."/>
            <person name="Mamidi S."/>
            <person name="Mattison C."/>
            <person name="Monteros M."/>
            <person name="Pisani C."/>
            <person name="Plott C."/>
            <person name="Rajasekar S."/>
            <person name="Rhein H.S."/>
            <person name="Rohla C."/>
            <person name="Song M."/>
            <person name="Hilaire R.S."/>
            <person name="Shu S."/>
            <person name="Wells L."/>
            <person name="Wang X."/>
            <person name="Webber J."/>
            <person name="Heerema R.J."/>
            <person name="Klein P."/>
            <person name="Conner P."/>
            <person name="Grauke L."/>
            <person name="Grimwood J."/>
            <person name="Schmutz J."/>
            <person name="Randall J.J."/>
        </authorList>
    </citation>
    <scope>NUCLEOTIDE SEQUENCE</scope>
    <source>
        <tissue evidence="1">Leaf</tissue>
    </source>
</reference>
<evidence type="ECO:0000313" key="1">
    <source>
        <dbReference type="EMBL" id="KAG6690940.1"/>
    </source>
</evidence>
<dbReference type="EMBL" id="CM031834">
    <property type="protein sequence ID" value="KAG6690940.1"/>
    <property type="molecule type" value="Genomic_DNA"/>
</dbReference>
<comment type="caution">
    <text evidence="1">The sequence shown here is derived from an EMBL/GenBank/DDBJ whole genome shotgun (WGS) entry which is preliminary data.</text>
</comment>
<proteinExistence type="predicted"/>
<organism evidence="1 2">
    <name type="scientific">Carya illinoinensis</name>
    <name type="common">Pecan</name>
    <dbReference type="NCBI Taxonomy" id="32201"/>
    <lineage>
        <taxon>Eukaryota</taxon>
        <taxon>Viridiplantae</taxon>
        <taxon>Streptophyta</taxon>
        <taxon>Embryophyta</taxon>
        <taxon>Tracheophyta</taxon>
        <taxon>Spermatophyta</taxon>
        <taxon>Magnoliopsida</taxon>
        <taxon>eudicotyledons</taxon>
        <taxon>Gunneridae</taxon>
        <taxon>Pentapetalae</taxon>
        <taxon>rosids</taxon>
        <taxon>fabids</taxon>
        <taxon>Fagales</taxon>
        <taxon>Juglandaceae</taxon>
        <taxon>Carya</taxon>
    </lineage>
</organism>